<comment type="subcellular location">
    <subcellularLocation>
        <location evidence="1">Cell membrane</location>
        <topology evidence="1">Multi-pass membrane protein</topology>
    </subcellularLocation>
</comment>
<feature type="transmembrane region" description="Helical" evidence="8">
    <location>
        <begin position="314"/>
        <end position="339"/>
    </location>
</feature>
<keyword evidence="5 8" id="KW-0812">Transmembrane</keyword>
<evidence type="ECO:0000256" key="2">
    <source>
        <dbReference type="ARBA" id="ARBA00009843"/>
    </source>
</evidence>
<feature type="transmembrane region" description="Helical" evidence="8">
    <location>
        <begin position="248"/>
        <end position="265"/>
    </location>
</feature>
<dbReference type="GO" id="GO:0005886">
    <property type="term" value="C:plasma membrane"/>
    <property type="evidence" value="ECO:0007669"/>
    <property type="project" value="UniProtKB-SubCell"/>
</dbReference>
<keyword evidence="4" id="KW-1003">Cell membrane</keyword>
<accession>A0AAE3HBR5</accession>
<evidence type="ECO:0000256" key="5">
    <source>
        <dbReference type="ARBA" id="ARBA00022692"/>
    </source>
</evidence>
<dbReference type="EMBL" id="JTEO01000004">
    <property type="protein sequence ID" value="MCQ6963224.1"/>
    <property type="molecule type" value="Genomic_DNA"/>
</dbReference>
<feature type="transmembrane region" description="Helical" evidence="8">
    <location>
        <begin position="388"/>
        <end position="409"/>
    </location>
</feature>
<keyword evidence="6 8" id="KW-1133">Transmembrane helix</keyword>
<evidence type="ECO:0000256" key="4">
    <source>
        <dbReference type="ARBA" id="ARBA00022475"/>
    </source>
</evidence>
<dbReference type="GO" id="GO:0015105">
    <property type="term" value="F:arsenite transmembrane transporter activity"/>
    <property type="evidence" value="ECO:0007669"/>
    <property type="project" value="InterPro"/>
</dbReference>
<keyword evidence="3" id="KW-0813">Transport</keyword>
<evidence type="ECO:0000313" key="10">
    <source>
        <dbReference type="EMBL" id="MCQ6963224.1"/>
    </source>
</evidence>
<dbReference type="PRINTS" id="PR00758">
    <property type="entry name" value="ARSENICPUMP"/>
</dbReference>
<feature type="transmembrane region" description="Helical" evidence="8">
    <location>
        <begin position="351"/>
        <end position="376"/>
    </location>
</feature>
<dbReference type="PANTHER" id="PTHR43302:SF5">
    <property type="entry name" value="TRANSPORTER ARSB-RELATED"/>
    <property type="match status" value="1"/>
</dbReference>
<name>A0AAE3HBR5_9EURY</name>
<dbReference type="RefSeq" id="WP_256622740.1">
    <property type="nucleotide sequence ID" value="NZ_JTEO01000004.1"/>
</dbReference>
<feature type="transmembrane region" description="Helical" evidence="8">
    <location>
        <begin position="174"/>
        <end position="197"/>
    </location>
</feature>
<sequence>MTLPVLILAIVFILTAIRQIGNLRLGIWQIMSLGALGVLLTGQISVTDALNSVNMDVMLFLFGMFAVGQALEMSGYISHISYRFFRSARTLDAVILYILFGMGLASAFLMNDTLAIIGTPVMLLLAREHNIDPKVLLLALAFAVTTGSVISPIGNPQNLLIALGGGLEDPFVTFARYLLLPTVVNLLITYMLLKVFYRKHFSPVPLDHAVPRITDHRLARWSGMSLCLVVILVAAKIVVTSAGIPFDFRLTYIALISAIPVLLLSSRRKEILQKMDWHTLVFFAAMFILMESVWDSGFFQGVIGMTSIDVNSIPMILAVSVLLSQFISNVPLVALYLPVLSQADMTVLQMMALAAGSTIAGNLSILGAASNVIIIQNAEKKGNISLKFSEFALIGVPLTTIQICVYWLFLSGLR</sequence>
<dbReference type="Pfam" id="PF03600">
    <property type="entry name" value="CitMHS"/>
    <property type="match status" value="1"/>
</dbReference>
<feature type="transmembrane region" description="Helical" evidence="8">
    <location>
        <begin position="135"/>
        <end position="154"/>
    </location>
</feature>
<comment type="caution">
    <text evidence="10">The sequence shown here is derived from an EMBL/GenBank/DDBJ whole genome shotgun (WGS) entry which is preliminary data.</text>
</comment>
<dbReference type="Proteomes" id="UP001206983">
    <property type="component" value="Unassembled WGS sequence"/>
</dbReference>
<feature type="transmembrane region" description="Helical" evidence="8">
    <location>
        <begin position="58"/>
        <end position="82"/>
    </location>
</feature>
<protein>
    <submittedName>
        <fullName evidence="10">Arsenite permease</fullName>
    </submittedName>
</protein>
<dbReference type="InterPro" id="IPR004680">
    <property type="entry name" value="Cit_transptr-like_dom"/>
</dbReference>
<evidence type="ECO:0000256" key="3">
    <source>
        <dbReference type="ARBA" id="ARBA00022448"/>
    </source>
</evidence>
<keyword evidence="7 8" id="KW-0472">Membrane</keyword>
<evidence type="ECO:0000256" key="1">
    <source>
        <dbReference type="ARBA" id="ARBA00004651"/>
    </source>
</evidence>
<evidence type="ECO:0000256" key="6">
    <source>
        <dbReference type="ARBA" id="ARBA00022989"/>
    </source>
</evidence>
<evidence type="ECO:0000256" key="7">
    <source>
        <dbReference type="ARBA" id="ARBA00023136"/>
    </source>
</evidence>
<dbReference type="AlphaFoldDB" id="A0AAE3HBR5"/>
<feature type="transmembrane region" description="Helical" evidence="8">
    <location>
        <begin position="28"/>
        <end position="46"/>
    </location>
</feature>
<gene>
    <name evidence="10" type="ORF">PV02_07305</name>
</gene>
<keyword evidence="11" id="KW-1185">Reference proteome</keyword>
<comment type="similarity">
    <text evidence="2">Belongs to the CitM (TC 2.A.11) transporter family.</text>
</comment>
<evidence type="ECO:0000313" key="11">
    <source>
        <dbReference type="Proteomes" id="UP001206983"/>
    </source>
</evidence>
<evidence type="ECO:0000259" key="9">
    <source>
        <dbReference type="Pfam" id="PF03600"/>
    </source>
</evidence>
<feature type="domain" description="Citrate transporter-like" evidence="9">
    <location>
        <begin position="17"/>
        <end position="342"/>
    </location>
</feature>
<reference evidence="10 11" key="1">
    <citation type="journal article" date="2011" name="Appl. Environ. Microbiol.">
        <title>Methanogenic archaea isolated from Taiwan's Chelungpu fault.</title>
        <authorList>
            <person name="Wu S.Y."/>
            <person name="Lai M.C."/>
        </authorList>
    </citation>
    <scope>NUCLEOTIDE SEQUENCE [LARGE SCALE GENOMIC DNA]</scope>
    <source>
        <strain evidence="10 11">St545Mb</strain>
    </source>
</reference>
<feature type="transmembrane region" description="Helical" evidence="8">
    <location>
        <begin position="218"/>
        <end position="242"/>
    </location>
</feature>
<dbReference type="PANTHER" id="PTHR43302">
    <property type="entry name" value="TRANSPORTER ARSB-RELATED"/>
    <property type="match status" value="1"/>
</dbReference>
<feature type="transmembrane region" description="Helical" evidence="8">
    <location>
        <begin position="94"/>
        <end position="123"/>
    </location>
</feature>
<feature type="transmembrane region" description="Helical" evidence="8">
    <location>
        <begin position="277"/>
        <end position="294"/>
    </location>
</feature>
<proteinExistence type="inferred from homology"/>
<dbReference type="InterPro" id="IPR000802">
    <property type="entry name" value="Arsenical_pump_ArsB"/>
</dbReference>
<organism evidence="10 11">
    <name type="scientific">Methanolobus chelungpuianus</name>
    <dbReference type="NCBI Taxonomy" id="502115"/>
    <lineage>
        <taxon>Archaea</taxon>
        <taxon>Methanobacteriati</taxon>
        <taxon>Methanobacteriota</taxon>
        <taxon>Stenosarchaea group</taxon>
        <taxon>Methanomicrobia</taxon>
        <taxon>Methanosarcinales</taxon>
        <taxon>Methanosarcinaceae</taxon>
        <taxon>Methanolobus</taxon>
    </lineage>
</organism>
<evidence type="ECO:0000256" key="8">
    <source>
        <dbReference type="SAM" id="Phobius"/>
    </source>
</evidence>